<name>A0A7V4G6H8_9BACT</name>
<dbReference type="PANTHER" id="PTHR32387">
    <property type="entry name" value="WU:FJ29H11"/>
    <property type="match status" value="1"/>
</dbReference>
<gene>
    <name evidence="2" type="ORF">ENT08_00915</name>
</gene>
<evidence type="ECO:0000313" key="2">
    <source>
        <dbReference type="EMBL" id="HGS04300.1"/>
    </source>
</evidence>
<dbReference type="Pfam" id="PF25794">
    <property type="entry name" value="SACS"/>
    <property type="match status" value="1"/>
</dbReference>
<accession>A0A7V4G6H8</accession>
<dbReference type="PANTHER" id="PTHR32387:SF0">
    <property type="entry name" value="PROTEIN NO VEIN"/>
    <property type="match status" value="1"/>
</dbReference>
<reference evidence="2" key="1">
    <citation type="journal article" date="2020" name="mSystems">
        <title>Genome- and Community-Level Interaction Insights into Carbon Utilization and Element Cycling Functions of Hydrothermarchaeota in Hydrothermal Sediment.</title>
        <authorList>
            <person name="Zhou Z."/>
            <person name="Liu Y."/>
            <person name="Xu W."/>
            <person name="Pan J."/>
            <person name="Luo Z.H."/>
            <person name="Li M."/>
        </authorList>
    </citation>
    <scope>NUCLEOTIDE SEQUENCE [LARGE SCALE GENOMIC DNA]</scope>
    <source>
        <strain evidence="2">SpSt-548</strain>
    </source>
</reference>
<proteinExistence type="predicted"/>
<dbReference type="SUPFAM" id="SSF55874">
    <property type="entry name" value="ATPase domain of HSP90 chaperone/DNA topoisomerase II/histidine kinase"/>
    <property type="match status" value="1"/>
</dbReference>
<dbReference type="EMBL" id="DSXI01000053">
    <property type="protein sequence ID" value="HGS04300.1"/>
    <property type="molecule type" value="Genomic_DNA"/>
</dbReference>
<dbReference type="Gene3D" id="3.30.565.10">
    <property type="entry name" value="Histidine kinase-like ATPase, C-terminal domain"/>
    <property type="match status" value="1"/>
</dbReference>
<dbReference type="InterPro" id="IPR052957">
    <property type="entry name" value="Auxin_embryo_med"/>
</dbReference>
<sequence length="1014" mass="117303">MASNYQRILRDNLREYGEGTRHLEFFGRLYSDKTHFIYELLQNAEDAGATRVSFFLSSGDLKMKHDGRLFNEQDVRGVCGVGEGTKAEDLTQIGKFGIGFKSVYAYTLTPEIHSGDEHFRIEHYVRPFAADPLEPGSNWTTLFILPFDRNDSGAEEAFKDIAARLINLGVRTLLFLRNIKQIEWAISGGPTGCYLRETQPIAEKSRRVTVIGQKNHEEEEEEWLIFDQPLRLPDGDGEVRVEIAFRLFPTEEGNGKTIKKIKDSPLVVFFPTEKETRLGFLLQGPFRTTLARDNIPKEDDWNQKLLQTAADLLSHTLPCLRDLGYLTVSLLEALPIKPDDFPDGGMFFPLAAAVRQTLREQPLLPAADGTFVSASQAKLAGSADLRELVGHKQLQRLLDADQPIRWLSGEITERGTPELWKYLRNALDIEEIDAEYFARRLNEGFLQKQGDKWLIRFYAFLANQRALWRPPRANQAPGILRNKPIIRLSDNRQVIPFQLVGDKEQPNAYLPTAADSEIESEFPLVKESIVRDEAAREFLQELGLPQADLVSEVIDKILPQYKEAKGRVISPKEHNRHIDKILRAWAVTSEDNRKPDRERLVAALKETPFLNAVNNVTGSEAYKKPEEIYFRSPELELYFQGYQDAWFINENKGETVWEKLRVANIPRFLEFDPQLSWQQKSALRRDYGCTRDWPANDYRVDGLENFLDNLSNFNEEQQKSRSKQLWSFLVDFFKDMSDWDKNSFFHGTYKWFYYSKHYAYFNAHWLKLLQGNPWLPSPAGGLCKPAEITFDQLPPEFPRDDYLIKKLGFKPDEGEEIRELAQKTGVPEDILVILKSRPELMPELRRLASQPIFPSRSSAEGSEERYWEGIEHAPPVEFNQRVRNIRISRGKIDPQTWLRSQYTNQDDEMVCQLCKQVMPFKKLDGNYYFEAVEIIKGIKEELEEKYLALCPVCAAKYKYYVKGAQGGRNNMNEIKFYILENDALEIPVKLENEEETIKFTQLHYKRLKLICQKQ</sequence>
<comment type="caution">
    <text evidence="2">The sequence shown here is derived from an EMBL/GenBank/DDBJ whole genome shotgun (WGS) entry which is preliminary data.</text>
</comment>
<dbReference type="InterPro" id="IPR036890">
    <property type="entry name" value="HATPase_C_sf"/>
</dbReference>
<organism evidence="2">
    <name type="scientific">Desulfobacca acetoxidans</name>
    <dbReference type="NCBI Taxonomy" id="60893"/>
    <lineage>
        <taxon>Bacteria</taxon>
        <taxon>Pseudomonadati</taxon>
        <taxon>Thermodesulfobacteriota</taxon>
        <taxon>Desulfobaccia</taxon>
        <taxon>Desulfobaccales</taxon>
        <taxon>Desulfobaccaceae</taxon>
        <taxon>Desulfobacca</taxon>
    </lineage>
</organism>
<feature type="domain" description="Sacsin/Nov" evidence="1">
    <location>
        <begin position="68"/>
        <end position="117"/>
    </location>
</feature>
<dbReference type="InterPro" id="IPR058210">
    <property type="entry name" value="SACS/Nov_dom"/>
</dbReference>
<dbReference type="NCBIfam" id="NF047352">
    <property type="entry name" value="P_loop_sacsin"/>
    <property type="match status" value="1"/>
</dbReference>
<dbReference type="AlphaFoldDB" id="A0A7V4G6H8"/>
<protein>
    <recommendedName>
        <fullName evidence="1">Sacsin/Nov domain-containing protein</fullName>
    </recommendedName>
</protein>
<evidence type="ECO:0000259" key="1">
    <source>
        <dbReference type="Pfam" id="PF25794"/>
    </source>
</evidence>